<sequence>MRPVVLTMTAFGPYAGTEVVDFREATDAGLFGIYGATGSGKSSIFNAMTFALFGVGAKPEQSIATMRSGHADADRLTEVSLLFELGDKRYFVRRQPDQSRPKMRGEGETASAHKAWLFDATAIAVDDVTADNCGVVLAETKVGEVLKLVKELLGYGVEQFRQIVLLPQGRFERFLIADSNQRVEILRELFDVSIYRRIAVRMKEDAAAAKRDFDDGHRLVAQRLADAGFASTDDLAAGITAAAETAQARHDEATAAEGVARTAEQAHLTAEAVEGRFKATEAADRHKLELELQREEIEGVQVILTRAEKAQRAVDLAARLTDLESARVKAIKAEEDARTTAGDAEKRHAISEEAVTLARSRAEQIDVLSASAAEVERRKGLLEGAADLKERWSARQDGLDEAQKAFDLVEGERVRLDALHIRLGKEVESARSATLKQAELNAQLVTATADHGAAKAYGVADRRVVAARNGVEEAKKTRAAAAGEVEPLRAAAMAAERAFIDAQAQVLAGMHLIDGEPCPVCGSAEHPSPAHGEGDPRALETEMRATRERLDVAVRTADLAEAAVRTAEVTLEERVAELAALTKPKSSAADAASVVARVQGELDALGEIAAPAELEQQAARTKDLLTTAAAEAEKARDVLQKARTEEAVAARSYEDAIASVPEALRAEGALEREAANIASSIKTLRDALTEAEERLRKAATDRDTTAAKVLGATDAVAHAEIEMEKGRSAFEARLAEVGLDVAAYELGCVDIPQIAAHAERIRTYRNDVAIAEAQATAANDAIKDVERPDLAALVVARNGAQAECLRTRRAAADADAAKKVLDDLLSSLRDQLERLARLEEETGPLRGLADAFAGDNLMRTPLETFAIGAMFDHVLDAANLRLDPMTGGRYRFERDLQAIGGRIKRGLDIRVHDIQTGRPREISTLSGGETFIAALSLALGLSDIVEMSHGRIRLDTIFIDEGFGSLDTENDSGTLDLVLQVLQEIVGRNRAVGLISHVPLVQQAVPNGFSIVKGMGGSRVERRAA</sequence>
<keyword evidence="1" id="KW-0175">Coiled coil</keyword>
<gene>
    <name evidence="3" type="ORF">HBH26_02590</name>
</gene>
<evidence type="ECO:0000313" key="4">
    <source>
        <dbReference type="Proteomes" id="UP000732399"/>
    </source>
</evidence>
<dbReference type="Pfam" id="PF13476">
    <property type="entry name" value="AAA_23"/>
    <property type="match status" value="1"/>
</dbReference>
<organism evidence="3 4">
    <name type="scientific">Sphingomonas corticis</name>
    <dbReference type="NCBI Taxonomy" id="2722791"/>
    <lineage>
        <taxon>Bacteria</taxon>
        <taxon>Pseudomonadati</taxon>
        <taxon>Pseudomonadota</taxon>
        <taxon>Alphaproteobacteria</taxon>
        <taxon>Sphingomonadales</taxon>
        <taxon>Sphingomonadaceae</taxon>
        <taxon>Sphingomonas</taxon>
    </lineage>
</organism>
<dbReference type="SUPFAM" id="SSF52540">
    <property type="entry name" value="P-loop containing nucleoside triphosphate hydrolases"/>
    <property type="match status" value="1"/>
</dbReference>
<protein>
    <submittedName>
        <fullName evidence="3">SMC family ATPase</fullName>
    </submittedName>
</protein>
<dbReference type="PANTHER" id="PTHR32114:SF2">
    <property type="entry name" value="ABC TRANSPORTER ABCH.3"/>
    <property type="match status" value="1"/>
</dbReference>
<proteinExistence type="predicted"/>
<dbReference type="Pfam" id="PF13558">
    <property type="entry name" value="SbcC_Walker_B"/>
    <property type="match status" value="1"/>
</dbReference>
<dbReference type="RefSeq" id="WP_168132994.1">
    <property type="nucleotide sequence ID" value="NZ_JAAVJH010000001.1"/>
</dbReference>
<dbReference type="Proteomes" id="UP000732399">
    <property type="component" value="Unassembled WGS sequence"/>
</dbReference>
<accession>A0ABX1CHN2</accession>
<name>A0ABX1CHN2_9SPHN</name>
<dbReference type="EMBL" id="JAAVJH010000001">
    <property type="protein sequence ID" value="NJR77502.1"/>
    <property type="molecule type" value="Genomic_DNA"/>
</dbReference>
<evidence type="ECO:0000256" key="1">
    <source>
        <dbReference type="SAM" id="Coils"/>
    </source>
</evidence>
<reference evidence="3 4" key="1">
    <citation type="submission" date="2020-03" db="EMBL/GenBank/DDBJ databases">
        <authorList>
            <person name="Wang L."/>
            <person name="He N."/>
            <person name="Li Y."/>
            <person name="Fang Y."/>
            <person name="Zhang F."/>
        </authorList>
    </citation>
    <scope>NUCLEOTIDE SEQUENCE [LARGE SCALE GENOMIC DNA]</scope>
    <source>
        <strain evidence="3 4">36D10-4-7</strain>
    </source>
</reference>
<dbReference type="Gene3D" id="3.40.50.300">
    <property type="entry name" value="P-loop containing nucleotide triphosphate hydrolases"/>
    <property type="match status" value="2"/>
</dbReference>
<feature type="coiled-coil region" evidence="1">
    <location>
        <begin position="674"/>
        <end position="701"/>
    </location>
</feature>
<evidence type="ECO:0000259" key="2">
    <source>
        <dbReference type="Pfam" id="PF13476"/>
    </source>
</evidence>
<keyword evidence="4" id="KW-1185">Reference proteome</keyword>
<feature type="domain" description="Rad50/SbcC-type AAA" evidence="2">
    <location>
        <begin position="6"/>
        <end position="195"/>
    </location>
</feature>
<evidence type="ECO:0000313" key="3">
    <source>
        <dbReference type="EMBL" id="NJR77502.1"/>
    </source>
</evidence>
<dbReference type="PANTHER" id="PTHR32114">
    <property type="entry name" value="ABC TRANSPORTER ABCH.3"/>
    <property type="match status" value="1"/>
</dbReference>
<dbReference type="InterPro" id="IPR027417">
    <property type="entry name" value="P-loop_NTPase"/>
</dbReference>
<comment type="caution">
    <text evidence="3">The sequence shown here is derived from an EMBL/GenBank/DDBJ whole genome shotgun (WGS) entry which is preliminary data.</text>
</comment>
<dbReference type="InterPro" id="IPR038729">
    <property type="entry name" value="Rad50/SbcC_AAA"/>
</dbReference>